<protein>
    <submittedName>
        <fullName evidence="1">Uncharacterized protein</fullName>
    </submittedName>
</protein>
<sequence>IAPLALYNDWCERFFDSILESATKTALAAEQPAQVVPGAAEGAAAVPPANRQPQHDRLLFNYIVEAPSFPPSFISKFQECLVNPRTARMGIATLRDVIALRPPVRREGLRLLIANSSCLDSGIRTACIIAVKKHHGDHTLTPWMEKLALESFRDGLKSAAKQFEELDASVKDIENPPDHPMEGDETAATAAAAPEDPKALAAKARAQGESNIYERVLRRSQLFLALCTRNAALISKILEVYAESTPQVQAMIRFHIKPMVQSLSHNPAKVLPVLRTYPPGADPMVLRIVEVLTLHTVPSKELVQTVIDIYLERKTSPRIIAFVLNGMTREQLARYLPDVVAMMNNTDPMGLVVAMAFERLTTSYQGRPSCMSPTELLVALHAKPVYETGIKSAEGAVGLCIDRDAVFSPQILAAAVKMLLEQDEVSPLLLRTGILCHKKHRSTAGLINRMLNTLVERRVWQMQDDVWKGFVLCCFELLPATFKVMFALPYDRLKEAVEIEPRLVGPLQGYTSKLPRGSLRNQYKWLLEL</sequence>
<keyword evidence="2" id="KW-1185">Reference proteome</keyword>
<comment type="caution">
    <text evidence="1">The sequence shown here is derived from an EMBL/GenBank/DDBJ whole genome shotgun (WGS) entry which is preliminary data.</text>
</comment>
<name>A0ACC1J977_9FUNG</name>
<gene>
    <name evidence="1" type="ORF">FBU59_003100</name>
</gene>
<reference evidence="1" key="1">
    <citation type="submission" date="2022-07" db="EMBL/GenBank/DDBJ databases">
        <title>Phylogenomic reconstructions and comparative analyses of Kickxellomycotina fungi.</title>
        <authorList>
            <person name="Reynolds N.K."/>
            <person name="Stajich J.E."/>
            <person name="Barry K."/>
            <person name="Grigoriev I.V."/>
            <person name="Crous P."/>
            <person name="Smith M.E."/>
        </authorList>
    </citation>
    <scope>NUCLEOTIDE SEQUENCE</scope>
    <source>
        <strain evidence="1">NRRL 5244</strain>
    </source>
</reference>
<accession>A0ACC1J977</accession>
<proteinExistence type="predicted"/>
<dbReference type="Proteomes" id="UP001150603">
    <property type="component" value="Unassembled WGS sequence"/>
</dbReference>
<evidence type="ECO:0000313" key="2">
    <source>
        <dbReference type="Proteomes" id="UP001150603"/>
    </source>
</evidence>
<organism evidence="1 2">
    <name type="scientific">Linderina macrospora</name>
    <dbReference type="NCBI Taxonomy" id="4868"/>
    <lineage>
        <taxon>Eukaryota</taxon>
        <taxon>Fungi</taxon>
        <taxon>Fungi incertae sedis</taxon>
        <taxon>Zoopagomycota</taxon>
        <taxon>Kickxellomycotina</taxon>
        <taxon>Kickxellomycetes</taxon>
        <taxon>Kickxellales</taxon>
        <taxon>Kickxellaceae</taxon>
        <taxon>Linderina</taxon>
    </lineage>
</organism>
<dbReference type="EMBL" id="JANBPW010001878">
    <property type="protein sequence ID" value="KAJ1942776.1"/>
    <property type="molecule type" value="Genomic_DNA"/>
</dbReference>
<evidence type="ECO:0000313" key="1">
    <source>
        <dbReference type="EMBL" id="KAJ1942776.1"/>
    </source>
</evidence>
<feature type="non-terminal residue" evidence="1">
    <location>
        <position position="1"/>
    </location>
</feature>